<dbReference type="OrthoDB" id="9786855at2"/>
<proteinExistence type="predicted"/>
<dbReference type="RefSeq" id="WP_109189076.1">
    <property type="nucleotide sequence ID" value="NZ_BMYA01000003.1"/>
</dbReference>
<organism evidence="1 2">
    <name type="scientific">Ignatzschineria ureiclastica</name>
    <dbReference type="NCBI Taxonomy" id="472582"/>
    <lineage>
        <taxon>Bacteria</taxon>
        <taxon>Pseudomonadati</taxon>
        <taxon>Pseudomonadota</taxon>
        <taxon>Gammaproteobacteria</taxon>
        <taxon>Cardiobacteriales</taxon>
        <taxon>Ignatzschineriaceae</taxon>
        <taxon>Ignatzschineria</taxon>
    </lineage>
</organism>
<reference evidence="2" key="1">
    <citation type="submission" date="2018-05" db="EMBL/GenBank/DDBJ databases">
        <title>Ignatzschineria dubaiensis sp. nov., isolated from necrotic foot tissues of dromedaries (Camelus dromedarius) and associated maggots in Dubai, United Arab Emirates.</title>
        <authorList>
            <person name="Tsang C.C."/>
            <person name="Tang J.Y.M."/>
            <person name="Fong J.Y.H."/>
            <person name="Kinne J."/>
            <person name="Lee H.H."/>
            <person name="Joseph M."/>
            <person name="Jose S."/>
            <person name="Schuster R.K."/>
            <person name="Tang Y."/>
            <person name="Sivakumar S."/>
            <person name="Chen J.H.K."/>
            <person name="Teng J.L.L."/>
            <person name="Lau S.K.P."/>
            <person name="Wernery U."/>
            <person name="Woo P.C.Y."/>
        </authorList>
    </citation>
    <scope>NUCLEOTIDE SEQUENCE [LARGE SCALE GENOMIC DNA]</scope>
    <source>
        <strain evidence="2">KCTC 22644</strain>
    </source>
</reference>
<evidence type="ECO:0000313" key="2">
    <source>
        <dbReference type="Proteomes" id="UP000245020"/>
    </source>
</evidence>
<dbReference type="NCBIfam" id="NF003501">
    <property type="entry name" value="PRK05170.1-5"/>
    <property type="match status" value="1"/>
</dbReference>
<dbReference type="InterPro" id="IPR005358">
    <property type="entry name" value="Puta_zinc/iron-chelating_dom"/>
</dbReference>
<dbReference type="PIRSF" id="PIRSF006173">
    <property type="entry name" value="UCP006173"/>
    <property type="match status" value="1"/>
</dbReference>
<dbReference type="Proteomes" id="UP000245020">
    <property type="component" value="Unassembled WGS sequence"/>
</dbReference>
<name>A0A2U2AET7_9GAMM</name>
<dbReference type="AlphaFoldDB" id="A0A2U2AET7"/>
<dbReference type="PANTHER" id="PTHR37421">
    <property type="entry name" value="UPF0260 PROTEIN YCGN"/>
    <property type="match status" value="1"/>
</dbReference>
<comment type="caution">
    <text evidence="1">The sequence shown here is derived from an EMBL/GenBank/DDBJ whole genome shotgun (WGS) entry which is preliminary data.</text>
</comment>
<dbReference type="PANTHER" id="PTHR37421:SF1">
    <property type="entry name" value="UPF0260 PROTEIN YCGN"/>
    <property type="match status" value="1"/>
</dbReference>
<keyword evidence="2" id="KW-1185">Reference proteome</keyword>
<sequence length="149" mass="17046">MREKFWEAPLESLSTQEWEALCDGCGLCCLNKLEDEDTGDILYTRVACNLLDTCQGGCREYPIRHQYVPECISLQLVDIPQLAWLPQSCAYRLRYEEKALPSWHYLLSGDRTLARKRSGMANLALIHESEMDAECDLEDYAVEIPIAVL</sequence>
<accession>A0A2U2AET7</accession>
<dbReference type="NCBIfam" id="NF003507">
    <property type="entry name" value="PRK05170.2-5"/>
    <property type="match status" value="1"/>
</dbReference>
<gene>
    <name evidence="1" type="ORF">DC083_04610</name>
</gene>
<dbReference type="InterPro" id="IPR008228">
    <property type="entry name" value="UCP006173"/>
</dbReference>
<evidence type="ECO:0000313" key="1">
    <source>
        <dbReference type="EMBL" id="PWD81178.1"/>
    </source>
</evidence>
<protein>
    <submittedName>
        <fullName evidence="1">YcgN family cysteine cluster protein</fullName>
    </submittedName>
</protein>
<dbReference type="EMBL" id="QEWQ01000003">
    <property type="protein sequence ID" value="PWD81178.1"/>
    <property type="molecule type" value="Genomic_DNA"/>
</dbReference>
<dbReference type="Pfam" id="PF03692">
    <property type="entry name" value="CxxCxxCC"/>
    <property type="match status" value="1"/>
</dbReference>